<dbReference type="OrthoDB" id="2724111at2759"/>
<organism evidence="2 3">
    <name type="scientific">Lentinus brumalis</name>
    <dbReference type="NCBI Taxonomy" id="2498619"/>
    <lineage>
        <taxon>Eukaryota</taxon>
        <taxon>Fungi</taxon>
        <taxon>Dikarya</taxon>
        <taxon>Basidiomycota</taxon>
        <taxon>Agaricomycotina</taxon>
        <taxon>Agaricomycetes</taxon>
        <taxon>Polyporales</taxon>
        <taxon>Polyporaceae</taxon>
        <taxon>Lentinus</taxon>
    </lineage>
</organism>
<evidence type="ECO:0008006" key="4">
    <source>
        <dbReference type="Google" id="ProtNLM"/>
    </source>
</evidence>
<keyword evidence="3" id="KW-1185">Reference proteome</keyword>
<name>A0A371CUE2_9APHY</name>
<feature type="chain" id="PRO_5016969539" description="F-box domain-containing protein" evidence="1">
    <location>
        <begin position="24"/>
        <end position="345"/>
    </location>
</feature>
<evidence type="ECO:0000313" key="3">
    <source>
        <dbReference type="Proteomes" id="UP000256964"/>
    </source>
</evidence>
<keyword evidence="1" id="KW-0732">Signal</keyword>
<dbReference type="SUPFAM" id="SSF52047">
    <property type="entry name" value="RNI-like"/>
    <property type="match status" value="1"/>
</dbReference>
<dbReference type="AlphaFoldDB" id="A0A371CUE2"/>
<proteinExistence type="predicted"/>
<feature type="signal peptide" evidence="1">
    <location>
        <begin position="1"/>
        <end position="23"/>
    </location>
</feature>
<accession>A0A371CUE2</accession>
<reference evidence="2 3" key="1">
    <citation type="journal article" date="2018" name="Biotechnol. Biofuels">
        <title>Integrative visual omics of the white-rot fungus Polyporus brumalis exposes the biotechnological potential of its oxidative enzymes for delignifying raw plant biomass.</title>
        <authorList>
            <person name="Miyauchi S."/>
            <person name="Rancon A."/>
            <person name="Drula E."/>
            <person name="Hage H."/>
            <person name="Chaduli D."/>
            <person name="Favel A."/>
            <person name="Grisel S."/>
            <person name="Henrissat B."/>
            <person name="Herpoel-Gimbert I."/>
            <person name="Ruiz-Duenas F.J."/>
            <person name="Chevret D."/>
            <person name="Hainaut M."/>
            <person name="Lin J."/>
            <person name="Wang M."/>
            <person name="Pangilinan J."/>
            <person name="Lipzen A."/>
            <person name="Lesage-Meessen L."/>
            <person name="Navarro D."/>
            <person name="Riley R."/>
            <person name="Grigoriev I.V."/>
            <person name="Zhou S."/>
            <person name="Raouche S."/>
            <person name="Rosso M.N."/>
        </authorList>
    </citation>
    <scope>NUCLEOTIDE SEQUENCE [LARGE SCALE GENOMIC DNA]</scope>
    <source>
        <strain evidence="2 3">BRFM 1820</strain>
    </source>
</reference>
<evidence type="ECO:0000313" key="2">
    <source>
        <dbReference type="EMBL" id="RDX43897.1"/>
    </source>
</evidence>
<protein>
    <recommendedName>
        <fullName evidence="4">F-box domain-containing protein</fullName>
    </recommendedName>
</protein>
<dbReference type="EMBL" id="KZ857458">
    <property type="protein sequence ID" value="RDX43897.1"/>
    <property type="molecule type" value="Genomic_DNA"/>
</dbReference>
<gene>
    <name evidence="2" type="ORF">OH76DRAFT_1409700</name>
</gene>
<dbReference type="Proteomes" id="UP000256964">
    <property type="component" value="Unassembled WGS sequence"/>
</dbReference>
<sequence length="345" mass="39530">MNSCPIEILGLIFILACVDDGYTGRTLSLVSKRIRTSSRRYAFQSIALYGSHQLSAFAGVLERVEPQHRRVRNLYLTDRRRVWMEYKTGQDRASWLRERITEDFHITDPAREYSSDAILRIFRCIAPTLSTLTLLLFDRYDEMTLAMPFPALKELTIYGSLLNHHGNAEVPQCRALRRLHIVQDFSLRKSVPRAVSRVAPSLTHLRISRLVSTGLGSGDIVHGLERMLKQPQDDAVFPSSLEHIFVQMSQQEVFDHSGKSQLLTSPLAHQLKDIAMRDTRRRVTLLKPHLWSPADRLTGRDGDVEYYMGIKAEWERRNAGLGGLWDVEKSDVLASYEYCAEETRS</sequence>
<dbReference type="STRING" id="139420.A0A371CUE2"/>
<evidence type="ECO:0000256" key="1">
    <source>
        <dbReference type="SAM" id="SignalP"/>
    </source>
</evidence>